<protein>
    <recommendedName>
        <fullName evidence="3">Immunity protein 51</fullName>
    </recommendedName>
</protein>
<name>A0A0A6UFS6_ACTUT</name>
<gene>
    <name evidence="1" type="ORF">MB27_31780</name>
</gene>
<sequence length="112" mass="12342">MTSIEVEELAPGEFRLYLVAGTTPVDEAIVALGHEPNGPFWEGITELVVAIEAPALHERFWTDSEAGAFLAHSSDRSVLDDLAARLDAIAVDENRLRHLMEAARARGFEFHD</sequence>
<comment type="caution">
    <text evidence="1">The sequence shown here is derived from an EMBL/GenBank/DDBJ whole genome shotgun (WGS) entry which is preliminary data.</text>
</comment>
<dbReference type="RefSeq" id="WP_043530823.1">
    <property type="nucleotide sequence ID" value="NZ_BAABKU010000075.1"/>
</dbReference>
<evidence type="ECO:0000313" key="2">
    <source>
        <dbReference type="Proteomes" id="UP000054537"/>
    </source>
</evidence>
<dbReference type="EMBL" id="JRTT01000077">
    <property type="protein sequence ID" value="KHD73938.1"/>
    <property type="molecule type" value="Genomic_DNA"/>
</dbReference>
<keyword evidence="2" id="KW-1185">Reference proteome</keyword>
<evidence type="ECO:0000313" key="1">
    <source>
        <dbReference type="EMBL" id="KHD73938.1"/>
    </source>
</evidence>
<dbReference type="Pfam" id="PF15595">
    <property type="entry name" value="Imm51"/>
    <property type="match status" value="1"/>
</dbReference>
<organism evidence="1 2">
    <name type="scientific">Actinoplanes utahensis</name>
    <dbReference type="NCBI Taxonomy" id="1869"/>
    <lineage>
        <taxon>Bacteria</taxon>
        <taxon>Bacillati</taxon>
        <taxon>Actinomycetota</taxon>
        <taxon>Actinomycetes</taxon>
        <taxon>Micromonosporales</taxon>
        <taxon>Micromonosporaceae</taxon>
        <taxon>Actinoplanes</taxon>
    </lineage>
</organism>
<proteinExistence type="predicted"/>
<evidence type="ECO:0008006" key="3">
    <source>
        <dbReference type="Google" id="ProtNLM"/>
    </source>
</evidence>
<accession>A0A0A6UFS6</accession>
<dbReference type="Proteomes" id="UP000054537">
    <property type="component" value="Unassembled WGS sequence"/>
</dbReference>
<dbReference type="InterPro" id="IPR028956">
    <property type="entry name" value="Imm51"/>
</dbReference>
<reference evidence="1 2" key="1">
    <citation type="submission" date="2014-10" db="EMBL/GenBank/DDBJ databases">
        <title>Draft genome sequence of Actinoplanes utahensis NRRL 12052.</title>
        <authorList>
            <person name="Velasco-Bucheli B."/>
            <person name="del Cerro C."/>
            <person name="Hormigo D."/>
            <person name="Garcia J.L."/>
            <person name="Acebal C."/>
            <person name="Arroyo M."/>
            <person name="de la Mata I."/>
        </authorList>
    </citation>
    <scope>NUCLEOTIDE SEQUENCE [LARGE SCALE GENOMIC DNA]</scope>
    <source>
        <strain evidence="1 2">NRRL 12052</strain>
    </source>
</reference>
<dbReference type="AlphaFoldDB" id="A0A0A6UFS6"/>
<dbReference type="eggNOG" id="ENOG5033DEK">
    <property type="taxonomic scope" value="Bacteria"/>
</dbReference>
<dbReference type="OrthoDB" id="8657476at2"/>